<evidence type="ECO:0000313" key="2">
    <source>
        <dbReference type="Proteomes" id="UP000019202"/>
    </source>
</evidence>
<protein>
    <submittedName>
        <fullName evidence="1">Uncharacterized protein</fullName>
    </submittedName>
</protein>
<dbReference type="EMBL" id="CBXF010000002">
    <property type="protein sequence ID" value="CDL80983.1"/>
    <property type="molecule type" value="Genomic_DNA"/>
</dbReference>
<comment type="caution">
    <text evidence="1">The sequence shown here is derived from an EMBL/GenBank/DDBJ whole genome shotgun (WGS) entry which is preliminary data.</text>
</comment>
<dbReference type="STRING" id="1427518.XSR1_100033"/>
<gene>
    <name evidence="1" type="ORF">XSR1_100033</name>
</gene>
<proteinExistence type="predicted"/>
<dbReference type="Proteomes" id="UP000019202">
    <property type="component" value="Unassembled WGS sequence"/>
</dbReference>
<sequence>MAEKKVKLTERSMRGYTGHLFMTGFKDGVTVSPVSQRKQERILSTVRSELVADTVKKPEPEKADDSGE</sequence>
<dbReference type="RefSeq" id="WP_038234214.1">
    <property type="nucleotide sequence ID" value="NZ_CAWLWS010000002.1"/>
</dbReference>
<accession>W1IT43</accession>
<name>W1IT43_9GAMM</name>
<evidence type="ECO:0000313" key="1">
    <source>
        <dbReference type="EMBL" id="CDL80983.1"/>
    </source>
</evidence>
<dbReference type="AlphaFoldDB" id="W1IT43"/>
<organism evidence="1 2">
    <name type="scientific">Xenorhabdus szentirmaii DSM 16338</name>
    <dbReference type="NCBI Taxonomy" id="1427518"/>
    <lineage>
        <taxon>Bacteria</taxon>
        <taxon>Pseudomonadati</taxon>
        <taxon>Pseudomonadota</taxon>
        <taxon>Gammaproteobacteria</taxon>
        <taxon>Enterobacterales</taxon>
        <taxon>Morganellaceae</taxon>
        <taxon>Xenorhabdus</taxon>
    </lineage>
</organism>
<dbReference type="OrthoDB" id="6448139at2"/>
<keyword evidence="2" id="KW-1185">Reference proteome</keyword>
<reference evidence="1" key="1">
    <citation type="submission" date="2013-11" db="EMBL/GenBank/DDBJ databases">
        <title>Draft genome sequence and annotation of the entomopathogenic bacteria, Xenorhabdus cabanillasi strain JM26 and Xenorhabdus szentirmai strain DSM 16338.</title>
        <authorList>
            <person name="Gualtieri M."/>
            <person name="Ogier J.C."/>
            <person name="Pages S."/>
            <person name="Givaudan A."/>
            <person name="Gaudriault S."/>
        </authorList>
    </citation>
    <scope>NUCLEOTIDE SEQUENCE [LARGE SCALE GENOMIC DNA]</scope>
    <source>
        <strain evidence="1">DSM 16338</strain>
    </source>
</reference>